<dbReference type="InterPro" id="IPR044944">
    <property type="entry name" value="NOS_dom_3"/>
</dbReference>
<evidence type="ECO:0000256" key="5">
    <source>
        <dbReference type="ARBA" id="ARBA00022617"/>
    </source>
</evidence>
<keyword evidence="5 10" id="KW-0349">Heme</keyword>
<comment type="catalytic activity">
    <reaction evidence="9">
        <text>3 reduced [flavodoxin] + 2 L-arginine + 4 O2 = 3 oxidized [flavodoxin] + 2 L-citrulline + 2 nitric oxide + 4 H2O + 5 H(+)</text>
        <dbReference type="Rhea" id="RHEA:52324"/>
        <dbReference type="Rhea" id="RHEA-COMP:10622"/>
        <dbReference type="Rhea" id="RHEA-COMP:10623"/>
        <dbReference type="ChEBI" id="CHEBI:15377"/>
        <dbReference type="ChEBI" id="CHEBI:15378"/>
        <dbReference type="ChEBI" id="CHEBI:15379"/>
        <dbReference type="ChEBI" id="CHEBI:16480"/>
        <dbReference type="ChEBI" id="CHEBI:32682"/>
        <dbReference type="ChEBI" id="CHEBI:57618"/>
        <dbReference type="ChEBI" id="CHEBI:57743"/>
        <dbReference type="ChEBI" id="CHEBI:58210"/>
        <dbReference type="EC" id="1.14.14.47"/>
    </reaction>
</comment>
<evidence type="ECO:0000313" key="13">
    <source>
        <dbReference type="EMBL" id="ADV66344.1"/>
    </source>
</evidence>
<dbReference type="SMR" id="E8U5K5"/>
<dbReference type="eggNOG" id="COG4362">
    <property type="taxonomic scope" value="Bacteria"/>
</dbReference>
<feature type="domain" description="Nitric oxide synthase (NOS)" evidence="12">
    <location>
        <begin position="13"/>
        <end position="359"/>
    </location>
</feature>
<proteinExistence type="inferred from homology"/>
<dbReference type="EC" id="1.14.14.47" evidence="3 10"/>
<dbReference type="GO" id="GO:0006809">
    <property type="term" value="P:nitric oxide biosynthetic process"/>
    <property type="evidence" value="ECO:0007669"/>
    <property type="project" value="InterPro"/>
</dbReference>
<comment type="subunit">
    <text evidence="10">Homodimer.</text>
</comment>
<dbReference type="GO" id="GO:0046872">
    <property type="term" value="F:metal ion binding"/>
    <property type="evidence" value="ECO:0007669"/>
    <property type="project" value="UniProtKB-KW"/>
</dbReference>
<reference evidence="14" key="2">
    <citation type="submission" date="2011-01" db="EMBL/GenBank/DDBJ databases">
        <title>The complete genome of Deinococcus maricopensis DSM 21211.</title>
        <authorList>
            <consortium name="US DOE Joint Genome Institute (JGI-PGF)"/>
            <person name="Lucas S."/>
            <person name="Copeland A."/>
            <person name="Lapidus A."/>
            <person name="Goodwin L."/>
            <person name="Pitluck S."/>
            <person name="Kyrpides N."/>
            <person name="Mavromatis K."/>
            <person name="Pagani I."/>
            <person name="Ivanova N."/>
            <person name="Ovchinnikova G."/>
            <person name="Zeytun A."/>
            <person name="Detter J.C."/>
            <person name="Han C."/>
            <person name="Land M."/>
            <person name="Hauser L."/>
            <person name="Markowitz V."/>
            <person name="Cheng J.-F."/>
            <person name="Hugenholtz P."/>
            <person name="Woyke T."/>
            <person name="Wu D."/>
            <person name="Pukall R."/>
            <person name="Gehrich-Schroeter G."/>
            <person name="Brambilla E."/>
            <person name="Klenk H.-P."/>
            <person name="Eisen J.A."/>
        </authorList>
    </citation>
    <scope>NUCLEOTIDE SEQUENCE [LARGE SCALE GENOMIC DNA]</scope>
    <source>
        <strain evidence="14">DSM 21211 / LMG 22137 / NRRL B-23946 / LB-34</strain>
    </source>
</reference>
<evidence type="ECO:0000259" key="12">
    <source>
        <dbReference type="Pfam" id="PF02898"/>
    </source>
</evidence>
<dbReference type="RefSeq" id="WP_013555849.1">
    <property type="nucleotide sequence ID" value="NC_014958.1"/>
</dbReference>
<dbReference type="InterPro" id="IPR004030">
    <property type="entry name" value="NOS_N"/>
</dbReference>
<dbReference type="InterPro" id="IPR017142">
    <property type="entry name" value="Nitric_oxide_synthase_Oase-su"/>
</dbReference>
<keyword evidence="8 10" id="KW-0408">Iron</keyword>
<keyword evidence="7 10" id="KW-0560">Oxidoreductase</keyword>
<dbReference type="AlphaFoldDB" id="E8U5K5"/>
<accession>E8U5K5</accession>
<evidence type="ECO:0000313" key="14">
    <source>
        <dbReference type="Proteomes" id="UP000008635"/>
    </source>
</evidence>
<evidence type="ECO:0000256" key="3">
    <source>
        <dbReference type="ARBA" id="ARBA00012735"/>
    </source>
</evidence>
<dbReference type="STRING" id="709986.Deima_0688"/>
<dbReference type="Gene3D" id="3.90.1230.10">
    <property type="entry name" value="Nitric Oxide Synthase, Chain A, domain 3"/>
    <property type="match status" value="1"/>
</dbReference>
<dbReference type="PANTHER" id="PTHR43410">
    <property type="entry name" value="NITRIC OXIDE SYNTHASE OXYGENASE"/>
    <property type="match status" value="1"/>
</dbReference>
<comment type="similarity">
    <text evidence="2 10">Belongs to the NOS family. Bacterial NOS oxygenase subfamily.</text>
</comment>
<reference evidence="13 14" key="1">
    <citation type="journal article" date="2011" name="Stand. Genomic Sci.">
        <title>Complete genome sequence of Deinococcus maricopensis type strain (LB-34).</title>
        <authorList>
            <person name="Pukall R."/>
            <person name="Zeytun A."/>
            <person name="Lucas S."/>
            <person name="Lapidus A."/>
            <person name="Hammon N."/>
            <person name="Deshpande S."/>
            <person name="Nolan M."/>
            <person name="Cheng J.F."/>
            <person name="Pitluck S."/>
            <person name="Liolios K."/>
            <person name="Pagani I."/>
            <person name="Mikhailova N."/>
            <person name="Ivanova N."/>
            <person name="Mavromatis K."/>
            <person name="Pati A."/>
            <person name="Tapia R."/>
            <person name="Han C."/>
            <person name="Goodwin L."/>
            <person name="Chen A."/>
            <person name="Palaniappan K."/>
            <person name="Land M."/>
            <person name="Hauser L."/>
            <person name="Chang Y.J."/>
            <person name="Jeffries C.D."/>
            <person name="Brambilla E.M."/>
            <person name="Rohde M."/>
            <person name="Goker M."/>
            <person name="Detter J.C."/>
            <person name="Woyke T."/>
            <person name="Bristow J."/>
            <person name="Eisen J.A."/>
            <person name="Markowitz V."/>
            <person name="Hugenholtz P."/>
            <person name="Kyrpides N.C."/>
            <person name="Klenk H.P."/>
        </authorList>
    </citation>
    <scope>NUCLEOTIDE SEQUENCE [LARGE SCALE GENOMIC DNA]</scope>
    <source>
        <strain evidence="14">DSM 21211 / LMG 22137 / NRRL B-23946 / LB-34</strain>
    </source>
</reference>
<dbReference type="GO" id="GO:0004517">
    <property type="term" value="F:nitric-oxide synthase activity"/>
    <property type="evidence" value="ECO:0007669"/>
    <property type="project" value="InterPro"/>
</dbReference>
<protein>
    <recommendedName>
        <fullName evidence="4 10">Nitric oxide synthase oxygenase</fullName>
        <ecNumber evidence="3 10">1.14.14.47</ecNumber>
    </recommendedName>
</protein>
<feature type="binding site" description="axial binding residue" evidence="11">
    <location>
        <position position="69"/>
    </location>
    <ligand>
        <name>heme</name>
        <dbReference type="ChEBI" id="CHEBI:30413"/>
    </ligand>
    <ligandPart>
        <name>Fe</name>
        <dbReference type="ChEBI" id="CHEBI:18248"/>
    </ligandPart>
</feature>
<sequence length="370" mass="42096">MALPAPTHPHARTEARRYLTQYHHERALPGLHDRLHQLDHDLHTHGTPTLTTDELTYGAQLAWRNSNKCIGRLYWPSLHVRDLRHIHHPDDIFTHLVEHLRHAWNGGHLRPTMSVFAPGVRLVNDQLIRYAGYRQPDGRIIGDPKNVPLTDFLHRHGWTGGPRTPFDVLPIAIQAHGRTHLYTLPPDAVHEVPITHPDAPRIAELGLRWHALPAISDLALSVAGLTYTCAPFNGWYMGTEIAARNLADTDRYNTLPAVARALGLDTRSERTLWRDRALVELNVAVLHSFDTHGVKIEDHHTATRRFVRFEHKEAQAGRAVTGRWSWLVPPLSPATTPVWHRTYTDTLVTPNFLPQAPAWSAELLRRCPFH</sequence>
<dbReference type="KEGG" id="dmr:Deima_0688"/>
<evidence type="ECO:0000256" key="6">
    <source>
        <dbReference type="ARBA" id="ARBA00022723"/>
    </source>
</evidence>
<evidence type="ECO:0000256" key="8">
    <source>
        <dbReference type="ARBA" id="ARBA00023004"/>
    </source>
</evidence>
<dbReference type="HOGENOM" id="CLU_040293_0_0_0"/>
<evidence type="ECO:0000256" key="9">
    <source>
        <dbReference type="ARBA" id="ARBA00048713"/>
    </source>
</evidence>
<gene>
    <name evidence="13" type="ordered locus">Deima_0688</name>
</gene>
<keyword evidence="14" id="KW-1185">Reference proteome</keyword>
<dbReference type="InterPro" id="IPR044940">
    <property type="entry name" value="NOS_dom_2"/>
</dbReference>
<keyword evidence="6 10" id="KW-0479">Metal-binding</keyword>
<dbReference type="GO" id="GO:0020037">
    <property type="term" value="F:heme binding"/>
    <property type="evidence" value="ECO:0007669"/>
    <property type="project" value="InterPro"/>
</dbReference>
<evidence type="ECO:0000256" key="10">
    <source>
        <dbReference type="PIRNR" id="PIRNR037219"/>
    </source>
</evidence>
<dbReference type="PIRSF" id="PIRSF037219">
    <property type="entry name" value="NOS_oxygenase"/>
    <property type="match status" value="1"/>
</dbReference>
<dbReference type="Gene3D" id="3.90.340.10">
    <property type="entry name" value="Nitric Oxide Synthase, Chain A, domain 1"/>
    <property type="match status" value="1"/>
</dbReference>
<dbReference type="EMBL" id="CP002454">
    <property type="protein sequence ID" value="ADV66344.1"/>
    <property type="molecule type" value="Genomic_DNA"/>
</dbReference>
<dbReference type="Pfam" id="PF02898">
    <property type="entry name" value="NO_synthase"/>
    <property type="match status" value="1"/>
</dbReference>
<comment type="function">
    <text evidence="10">Catalyzes the production of nitric oxide.</text>
</comment>
<dbReference type="Gene3D" id="3.90.440.10">
    <property type="entry name" value="Nitric Oxide Synthase,Heme Domain,Chain A domain 2"/>
    <property type="match status" value="1"/>
</dbReference>
<dbReference type="InterPro" id="IPR044943">
    <property type="entry name" value="NOS_dom_1"/>
</dbReference>
<comment type="miscellaneous">
    <text evidence="10">This protein is similar to the oxygenase domain of eukaryotic nitric oxide synthases but lacks the reductase domain which, in eukaryotes, is responsible for transfer of electrons to the ferric heme during nitric oxide synthesis.</text>
</comment>
<comment type="cofactor">
    <cofactor evidence="1 10 11">
        <name>heme</name>
        <dbReference type="ChEBI" id="CHEBI:30413"/>
    </cofactor>
</comment>
<dbReference type="PANTHER" id="PTHR43410:SF1">
    <property type="entry name" value="NITRIC OXIDE SYNTHASE"/>
    <property type="match status" value="1"/>
</dbReference>
<dbReference type="InterPro" id="IPR036119">
    <property type="entry name" value="NOS_N_sf"/>
</dbReference>
<dbReference type="Proteomes" id="UP000008635">
    <property type="component" value="Chromosome"/>
</dbReference>
<evidence type="ECO:0000256" key="1">
    <source>
        <dbReference type="ARBA" id="ARBA00001971"/>
    </source>
</evidence>
<dbReference type="InterPro" id="IPR050607">
    <property type="entry name" value="NOS"/>
</dbReference>
<name>E8U5K5_DEIML</name>
<evidence type="ECO:0000256" key="4">
    <source>
        <dbReference type="ARBA" id="ARBA00018859"/>
    </source>
</evidence>
<dbReference type="SUPFAM" id="SSF56512">
    <property type="entry name" value="Nitric oxide (NO) synthase oxygenase domain"/>
    <property type="match status" value="1"/>
</dbReference>
<evidence type="ECO:0000256" key="7">
    <source>
        <dbReference type="ARBA" id="ARBA00023002"/>
    </source>
</evidence>
<organism evidence="13 14">
    <name type="scientific">Deinococcus maricopensis (strain DSM 21211 / LMG 22137 / NRRL B-23946 / LB-34)</name>
    <dbReference type="NCBI Taxonomy" id="709986"/>
    <lineage>
        <taxon>Bacteria</taxon>
        <taxon>Thermotogati</taxon>
        <taxon>Deinococcota</taxon>
        <taxon>Deinococci</taxon>
        <taxon>Deinococcales</taxon>
        <taxon>Deinococcaceae</taxon>
        <taxon>Deinococcus</taxon>
    </lineage>
</organism>
<evidence type="ECO:0000256" key="11">
    <source>
        <dbReference type="PIRSR" id="PIRSR037219-1"/>
    </source>
</evidence>
<evidence type="ECO:0000256" key="2">
    <source>
        <dbReference type="ARBA" id="ARBA00005411"/>
    </source>
</evidence>